<keyword evidence="5 8" id="KW-0812">Transmembrane</keyword>
<dbReference type="GO" id="GO:0016757">
    <property type="term" value="F:glycosyltransferase activity"/>
    <property type="evidence" value="ECO:0007669"/>
    <property type="project" value="UniProtKB-UniRule"/>
</dbReference>
<evidence type="ECO:0000256" key="1">
    <source>
        <dbReference type="ARBA" id="ARBA00004167"/>
    </source>
</evidence>
<name>A0A8R1DS57_CAEJA</name>
<evidence type="ECO:0000256" key="6">
    <source>
        <dbReference type="ARBA" id="ARBA00022989"/>
    </source>
</evidence>
<evidence type="ECO:0000256" key="2">
    <source>
        <dbReference type="ARBA" id="ARBA00007647"/>
    </source>
</evidence>
<keyword evidence="6 8" id="KW-1133">Transmembrane helix</keyword>
<keyword evidence="3 8" id="KW-0328">Glycosyltransferase</keyword>
<protein>
    <recommendedName>
        <fullName evidence="8">Glycosyltransferase family 92 protein</fullName>
        <ecNumber evidence="8">2.4.1.-</ecNumber>
    </recommendedName>
</protein>
<comment type="subcellular location">
    <subcellularLocation>
        <location evidence="1">Membrane</location>
        <topology evidence="1">Single-pass membrane protein</topology>
    </subcellularLocation>
</comment>
<dbReference type="AlphaFoldDB" id="A0A8R1DS57"/>
<accession>A0A8R1DS57</accession>
<keyword evidence="7 8" id="KW-0472">Membrane</keyword>
<dbReference type="PANTHER" id="PTHR21645:SF2">
    <property type="entry name" value="GLYCOSYLTRANSFERASE FAMILY 92 PROTEIN F59C6.8"/>
    <property type="match status" value="1"/>
</dbReference>
<evidence type="ECO:0000256" key="5">
    <source>
        <dbReference type="ARBA" id="ARBA00022692"/>
    </source>
</evidence>
<comment type="similarity">
    <text evidence="2 8">Belongs to the glycosyltransferase 92 family.</text>
</comment>
<proteinExistence type="inferred from homology"/>
<feature type="transmembrane region" description="Helical" evidence="8">
    <location>
        <begin position="66"/>
        <end position="89"/>
    </location>
</feature>
<dbReference type="InterPro" id="IPR052012">
    <property type="entry name" value="GTase_92"/>
</dbReference>
<evidence type="ECO:0000256" key="4">
    <source>
        <dbReference type="ARBA" id="ARBA00022679"/>
    </source>
</evidence>
<evidence type="ECO:0000256" key="3">
    <source>
        <dbReference type="ARBA" id="ARBA00022676"/>
    </source>
</evidence>
<keyword evidence="4 8" id="KW-0808">Transferase</keyword>
<dbReference type="InterPro" id="IPR008166">
    <property type="entry name" value="Glyco_transf_92"/>
</dbReference>
<reference evidence="9" key="2">
    <citation type="submission" date="2022-06" db="UniProtKB">
        <authorList>
            <consortium name="EnsemblMetazoa"/>
        </authorList>
    </citation>
    <scope>IDENTIFICATION</scope>
    <source>
        <strain evidence="9">DF5081</strain>
    </source>
</reference>
<evidence type="ECO:0000313" key="9">
    <source>
        <dbReference type="EnsemblMetazoa" id="CJA10394c.1"/>
    </source>
</evidence>
<dbReference type="EC" id="2.4.1.-" evidence="8"/>
<dbReference type="Proteomes" id="UP000005237">
    <property type="component" value="Unassembled WGS sequence"/>
</dbReference>
<dbReference type="EnsemblMetazoa" id="CJA10394c.1">
    <property type="protein sequence ID" value="CJA10394c.1"/>
    <property type="gene ID" value="WBGene00129598"/>
</dbReference>
<dbReference type="Pfam" id="PF01697">
    <property type="entry name" value="Glyco_transf_92"/>
    <property type="match status" value="2"/>
</dbReference>
<evidence type="ECO:0000313" key="10">
    <source>
        <dbReference type="Proteomes" id="UP000005237"/>
    </source>
</evidence>
<organism evidence="9 10">
    <name type="scientific">Caenorhabditis japonica</name>
    <dbReference type="NCBI Taxonomy" id="281687"/>
    <lineage>
        <taxon>Eukaryota</taxon>
        <taxon>Metazoa</taxon>
        <taxon>Ecdysozoa</taxon>
        <taxon>Nematoda</taxon>
        <taxon>Chromadorea</taxon>
        <taxon>Rhabditida</taxon>
        <taxon>Rhabditina</taxon>
        <taxon>Rhabditomorpha</taxon>
        <taxon>Rhabditoidea</taxon>
        <taxon>Rhabditidae</taxon>
        <taxon>Peloderinae</taxon>
        <taxon>Caenorhabditis</taxon>
    </lineage>
</organism>
<reference evidence="10" key="1">
    <citation type="submission" date="2010-08" db="EMBL/GenBank/DDBJ databases">
        <authorList>
            <consortium name="Caenorhabditis japonica Sequencing Consortium"/>
            <person name="Wilson R.K."/>
        </authorList>
    </citation>
    <scope>NUCLEOTIDE SEQUENCE [LARGE SCALE GENOMIC DNA]</scope>
    <source>
        <strain evidence="10">DF5081</strain>
    </source>
</reference>
<evidence type="ECO:0000256" key="8">
    <source>
        <dbReference type="RuleBase" id="RU366017"/>
    </source>
</evidence>
<dbReference type="GO" id="GO:0016020">
    <property type="term" value="C:membrane"/>
    <property type="evidence" value="ECO:0007669"/>
    <property type="project" value="UniProtKB-SubCell"/>
</dbReference>
<dbReference type="PANTHER" id="PTHR21645">
    <property type="entry name" value="GLYCOSYLTRANSFERASE FAMILY 92 PROTEIN"/>
    <property type="match status" value="1"/>
</dbReference>
<keyword evidence="10" id="KW-1185">Reference proteome</keyword>
<evidence type="ECO:0000256" key="7">
    <source>
        <dbReference type="ARBA" id="ARBA00023136"/>
    </source>
</evidence>
<sequence length="569" mass="65231">MKNLSKNKMIPEVFYYVVILSQLTLTGSELPRAIREAIKHSSNVELQPNHTHFIYMSLWGKRFVRLFVFIGVCFGFLIAVTILAGLTIFDQQHNHIIHDYVARSDDIVVLSTTYYEESKSFPPNTAVILFNSVQVFHLKHSSLNVVAETMQGNVEVPFKIEPVINTIPFFCKWVPYLAIGQVPPDHVLLKLSTNKKDGMETRISPWPAIRIGESRAASPMFDPNTELEFRNQASAMTDCLLQYKESADFIIFPDPDDILVPSLGKNYFEEFTKLSLRTPFQTPRKVVACFSPLFLNERWQLLLTTVEIYSHYGAFMHFYIRSMITDLFTLIKENKNTRISPWPAIRIGESRAASPMFDPNTELEFRNQASAMTDCLLQYKESADFIIFPDPDDILVPSLGKNYFEEFTKAFNMFPTAGAIVYNMTQTTIESSTTPALFSPMSLLSSIKFKGEQKWGKLVVRPERVDSTWIHRSYGIREGYEQKVMPLFSRLPKVSLYYPLIEVCYNRIFYALKDIGTCRGPELCNIPPFPGLRCTNVASDFVTYKSYHNIYIHQLISTDFEDGENGCTL</sequence>